<comment type="caution">
    <text evidence="1">The sequence shown here is derived from an EMBL/GenBank/DDBJ whole genome shotgun (WGS) entry which is preliminary data.</text>
</comment>
<gene>
    <name evidence="1" type="ORF">B296_00033225</name>
</gene>
<accession>A0A426YVH7</accession>
<evidence type="ECO:0000313" key="2">
    <source>
        <dbReference type="Proteomes" id="UP000287651"/>
    </source>
</evidence>
<reference evidence="1 2" key="1">
    <citation type="journal article" date="2014" name="Agronomy (Basel)">
        <title>A Draft Genome Sequence for Ensete ventricosum, the Drought-Tolerant Tree Against Hunger.</title>
        <authorList>
            <person name="Harrison J."/>
            <person name="Moore K.A."/>
            <person name="Paszkiewicz K."/>
            <person name="Jones T."/>
            <person name="Grant M."/>
            <person name="Ambacheew D."/>
            <person name="Muzemil S."/>
            <person name="Studholme D.J."/>
        </authorList>
    </citation>
    <scope>NUCLEOTIDE SEQUENCE [LARGE SCALE GENOMIC DNA]</scope>
</reference>
<organism evidence="1 2">
    <name type="scientific">Ensete ventricosum</name>
    <name type="common">Abyssinian banana</name>
    <name type="synonym">Musa ensete</name>
    <dbReference type="NCBI Taxonomy" id="4639"/>
    <lineage>
        <taxon>Eukaryota</taxon>
        <taxon>Viridiplantae</taxon>
        <taxon>Streptophyta</taxon>
        <taxon>Embryophyta</taxon>
        <taxon>Tracheophyta</taxon>
        <taxon>Spermatophyta</taxon>
        <taxon>Magnoliopsida</taxon>
        <taxon>Liliopsida</taxon>
        <taxon>Zingiberales</taxon>
        <taxon>Musaceae</taxon>
        <taxon>Ensete</taxon>
    </lineage>
</organism>
<dbReference type="Proteomes" id="UP000287651">
    <property type="component" value="Unassembled WGS sequence"/>
</dbReference>
<protein>
    <submittedName>
        <fullName evidence="1">Uncharacterized protein</fullName>
    </submittedName>
</protein>
<dbReference type="AlphaFoldDB" id="A0A426YVH7"/>
<dbReference type="EMBL" id="AMZH03009959">
    <property type="protein sequence ID" value="RRT55715.1"/>
    <property type="molecule type" value="Genomic_DNA"/>
</dbReference>
<evidence type="ECO:0000313" key="1">
    <source>
        <dbReference type="EMBL" id="RRT55715.1"/>
    </source>
</evidence>
<sequence>MGSRTNTVSQKNSMVIYFARSHAQSRVSIDFSCSVSKIQNTCHSRRISPWEVV</sequence>
<name>A0A426YVH7_ENSVE</name>
<proteinExistence type="predicted"/>